<keyword evidence="3" id="KW-1185">Reference proteome</keyword>
<feature type="region of interest" description="Disordered" evidence="1">
    <location>
        <begin position="193"/>
        <end position="275"/>
    </location>
</feature>
<dbReference type="Proteomes" id="UP000735302">
    <property type="component" value="Unassembled WGS sequence"/>
</dbReference>
<name>A0AAV4AYM3_9GAST</name>
<feature type="compositionally biased region" description="Polar residues" evidence="1">
    <location>
        <begin position="205"/>
        <end position="220"/>
    </location>
</feature>
<dbReference type="EMBL" id="BLXT01004325">
    <property type="protein sequence ID" value="GFO11593.1"/>
    <property type="molecule type" value="Genomic_DNA"/>
</dbReference>
<dbReference type="PANTHER" id="PTHR20916:SF26">
    <property type="entry name" value="CYSTEINE-RICH PROTEIN 2-BINDING PROTEIN"/>
    <property type="match status" value="1"/>
</dbReference>
<evidence type="ECO:0000313" key="3">
    <source>
        <dbReference type="Proteomes" id="UP000735302"/>
    </source>
</evidence>
<feature type="compositionally biased region" description="Polar residues" evidence="1">
    <location>
        <begin position="424"/>
        <end position="434"/>
    </location>
</feature>
<organism evidence="2 3">
    <name type="scientific">Plakobranchus ocellatus</name>
    <dbReference type="NCBI Taxonomy" id="259542"/>
    <lineage>
        <taxon>Eukaryota</taxon>
        <taxon>Metazoa</taxon>
        <taxon>Spiralia</taxon>
        <taxon>Lophotrochozoa</taxon>
        <taxon>Mollusca</taxon>
        <taxon>Gastropoda</taxon>
        <taxon>Heterobranchia</taxon>
        <taxon>Euthyneura</taxon>
        <taxon>Panpulmonata</taxon>
        <taxon>Sacoglossa</taxon>
        <taxon>Placobranchoidea</taxon>
        <taxon>Plakobranchidae</taxon>
        <taxon>Plakobranchus</taxon>
    </lineage>
</organism>
<gene>
    <name evidence="2" type="ORF">PoB_003809800</name>
</gene>
<sequence length="528" mass="57199">MTKALENHTKNMASTVRKPPSLHQANPRTVIKTKLSKGVSLRATLARSSTQLVGGMSPEARAAMMLTREDTKLNDNLSRARHTSLPRANTTVNMNTNNNRNQTSTVNTTNKKLETSGQNRLQPRPSSRQKLLPSAASDSGSRDRSARSRLNPDISVSDNNDSGFSSIKKLTLNSERVAASTTTRDIVTEADDWYDMDSNNNSSSIYTTNGKQRQQRPSTRISRKDRRDKQEEHADDDSLEDRYSPGRTLTNNNILASRDDYSDDEDNDDNRGTLKAKNTSKSFVLALDAALEANRISRLRGDITDQSGGVGAAPGTVRALNGGRLSNAQEVVVNVCHGDCEKELVFHDDDDDSLDTARAASEIRINTWLEYNQDFPPEDEVYECGEDADVDFEAKPNAAVPHSTKTVKTTLRVPTAKARAGVKQATNKNQTSATSSGSGSRGGKPPVGSRRDSNNNNNNNSSNNMNTTTAVKNNSAGSGRSKSGTTGSARDNSSSRIGSGLSNDGSSRRSGNSSAVKRESFLARKARA</sequence>
<evidence type="ECO:0000256" key="1">
    <source>
        <dbReference type="SAM" id="MobiDB-lite"/>
    </source>
</evidence>
<dbReference type="PANTHER" id="PTHR20916">
    <property type="entry name" value="CYSTEINE AND GLYCINE-RICH PROTEIN 2 BINDING PROTEIN"/>
    <property type="match status" value="1"/>
</dbReference>
<accession>A0AAV4AYM3</accession>
<feature type="region of interest" description="Disordered" evidence="1">
    <location>
        <begin position="1"/>
        <end position="26"/>
    </location>
</feature>
<protein>
    <submittedName>
        <fullName evidence="2">Uncharacterized protein</fullName>
    </submittedName>
</protein>
<dbReference type="AlphaFoldDB" id="A0AAV4AYM3"/>
<feature type="compositionally biased region" description="Polar residues" evidence="1">
    <location>
        <begin position="115"/>
        <end position="129"/>
    </location>
</feature>
<feature type="region of interest" description="Disordered" evidence="1">
    <location>
        <begin position="403"/>
        <end position="528"/>
    </location>
</feature>
<feature type="compositionally biased region" description="Polar residues" evidence="1">
    <location>
        <begin position="154"/>
        <end position="165"/>
    </location>
</feature>
<feature type="compositionally biased region" description="Low complexity" evidence="1">
    <location>
        <begin position="435"/>
        <end position="490"/>
    </location>
</feature>
<reference evidence="2 3" key="1">
    <citation type="journal article" date="2021" name="Elife">
        <title>Chloroplast acquisition without the gene transfer in kleptoplastic sea slugs, Plakobranchus ocellatus.</title>
        <authorList>
            <person name="Maeda T."/>
            <person name="Takahashi S."/>
            <person name="Yoshida T."/>
            <person name="Shimamura S."/>
            <person name="Takaki Y."/>
            <person name="Nagai Y."/>
            <person name="Toyoda A."/>
            <person name="Suzuki Y."/>
            <person name="Arimoto A."/>
            <person name="Ishii H."/>
            <person name="Satoh N."/>
            <person name="Nishiyama T."/>
            <person name="Hasebe M."/>
            <person name="Maruyama T."/>
            <person name="Minagawa J."/>
            <person name="Obokata J."/>
            <person name="Shigenobu S."/>
        </authorList>
    </citation>
    <scope>NUCLEOTIDE SEQUENCE [LARGE SCALE GENOMIC DNA]</scope>
</reference>
<comment type="caution">
    <text evidence="2">The sequence shown here is derived from an EMBL/GenBank/DDBJ whole genome shotgun (WGS) entry which is preliminary data.</text>
</comment>
<feature type="region of interest" description="Disordered" evidence="1">
    <location>
        <begin position="72"/>
        <end position="166"/>
    </location>
</feature>
<feature type="compositionally biased region" description="Low complexity" evidence="1">
    <location>
        <begin position="89"/>
        <end position="110"/>
    </location>
</feature>
<evidence type="ECO:0000313" key="2">
    <source>
        <dbReference type="EMBL" id="GFO11593.1"/>
    </source>
</evidence>
<feature type="compositionally biased region" description="Low complexity" evidence="1">
    <location>
        <begin position="498"/>
        <end position="514"/>
    </location>
</feature>
<proteinExistence type="predicted"/>
<dbReference type="GO" id="GO:0004402">
    <property type="term" value="F:histone acetyltransferase activity"/>
    <property type="evidence" value="ECO:0007669"/>
    <property type="project" value="TreeGrafter"/>
</dbReference>